<dbReference type="Proteomes" id="UP001164020">
    <property type="component" value="Chromosome"/>
</dbReference>
<evidence type="ECO:0000259" key="4">
    <source>
        <dbReference type="PROSITE" id="PS51900"/>
    </source>
</evidence>
<name>A0ABY7CAT2_9HYPH</name>
<evidence type="ECO:0000256" key="3">
    <source>
        <dbReference type="PROSITE-ProRule" id="PRU01248"/>
    </source>
</evidence>
<dbReference type="InterPro" id="IPR010998">
    <property type="entry name" value="Integrase_recombinase_N"/>
</dbReference>
<dbReference type="InterPro" id="IPR011010">
    <property type="entry name" value="DNA_brk_join_enz"/>
</dbReference>
<keyword evidence="1" id="KW-0229">DNA integration</keyword>
<accession>A0ABY7CAT2</accession>
<feature type="domain" description="Core-binding (CB)" evidence="4">
    <location>
        <begin position="247"/>
        <end position="330"/>
    </location>
</feature>
<keyword evidence="2 3" id="KW-0238">DNA-binding</keyword>
<dbReference type="PROSITE" id="PS51900">
    <property type="entry name" value="CB"/>
    <property type="match status" value="1"/>
</dbReference>
<evidence type="ECO:0000313" key="6">
    <source>
        <dbReference type="Proteomes" id="UP001164020"/>
    </source>
</evidence>
<dbReference type="InterPro" id="IPR044068">
    <property type="entry name" value="CB"/>
</dbReference>
<keyword evidence="6" id="KW-1185">Reference proteome</keyword>
<sequence>MLNRLVSSVKRSGSSKQQFVQRIPADVRGRTAGLTTVVPVGSELVPLRFTEKTTTVRLSLRTSEPREAKMRLATVAAHFEALWNTLRQSRPVRLTHEQATALAGDLYRAWAKERPGERTLVVQYEWDGTSTIDNDGRMEEAEAWQSIAETIREAEAENDLGLIQKMLGPLVDRMLLSKGIRAVDGSSREVVLRAFVKALGDAFENRQRNAGGDYSPDPKAVRFPSSEILSEDADTAPIAATRPAAPSSLTGLVDAWWLEAAKAGRTISTFESYRNTMSRFVAFVKHDNARRVSAADVLAFKDFRLASGISPKTVGDSDIAGLRAVFGWAVVNGLLPSNPAESVRVMRIKARQTRTKALTEDEARALLRQSSAYCNTRESPKLVAAKRWVPWLQVSTTEQFQASWAE</sequence>
<evidence type="ECO:0000256" key="2">
    <source>
        <dbReference type="ARBA" id="ARBA00023125"/>
    </source>
</evidence>
<dbReference type="SUPFAM" id="SSF56349">
    <property type="entry name" value="DNA breaking-rejoining enzymes"/>
    <property type="match status" value="1"/>
</dbReference>
<reference evidence="5" key="1">
    <citation type="submission" date="2022-12" db="EMBL/GenBank/DDBJ databases">
        <title>Jiella pelagia sp. nov., isolated from phosphonate enriched culture of Northwest Pacific surface seawater.</title>
        <authorList>
            <person name="Shin D.Y."/>
            <person name="Hwang C.Y."/>
        </authorList>
    </citation>
    <scope>NUCLEOTIDE SEQUENCE</scope>
    <source>
        <strain evidence="5">HL-NP1</strain>
    </source>
</reference>
<dbReference type="RefSeq" id="WP_268883434.1">
    <property type="nucleotide sequence ID" value="NZ_CP114029.1"/>
</dbReference>
<dbReference type="Gene3D" id="1.10.150.130">
    <property type="match status" value="1"/>
</dbReference>
<evidence type="ECO:0000313" key="5">
    <source>
        <dbReference type="EMBL" id="WAP70895.1"/>
    </source>
</evidence>
<protein>
    <submittedName>
        <fullName evidence="5">Recombinase XerD</fullName>
    </submittedName>
</protein>
<dbReference type="EMBL" id="CP114029">
    <property type="protein sequence ID" value="WAP70895.1"/>
    <property type="molecule type" value="Genomic_DNA"/>
</dbReference>
<organism evidence="5 6">
    <name type="scientific">Jiella pelagia</name>
    <dbReference type="NCBI Taxonomy" id="2986949"/>
    <lineage>
        <taxon>Bacteria</taxon>
        <taxon>Pseudomonadati</taxon>
        <taxon>Pseudomonadota</taxon>
        <taxon>Alphaproteobacteria</taxon>
        <taxon>Hyphomicrobiales</taxon>
        <taxon>Aurantimonadaceae</taxon>
        <taxon>Jiella</taxon>
    </lineage>
</organism>
<gene>
    <name evidence="5" type="ORF">OH818_13480</name>
</gene>
<evidence type="ECO:0000256" key="1">
    <source>
        <dbReference type="ARBA" id="ARBA00022908"/>
    </source>
</evidence>
<proteinExistence type="predicted"/>